<gene>
    <name evidence="1" type="ORF">NEIELOOT_00692</name>
</gene>
<name>D4DNQ8_NEIEG</name>
<comment type="caution">
    <text evidence="1">The sequence shown here is derived from an EMBL/GenBank/DDBJ whole genome shotgun (WGS) entry which is preliminary data.</text>
</comment>
<organism evidence="1 2">
    <name type="scientific">Neisseria elongata subsp. glycolytica ATCC 29315</name>
    <dbReference type="NCBI Taxonomy" id="546263"/>
    <lineage>
        <taxon>Bacteria</taxon>
        <taxon>Pseudomonadati</taxon>
        <taxon>Pseudomonadota</taxon>
        <taxon>Betaproteobacteria</taxon>
        <taxon>Neisseriales</taxon>
        <taxon>Neisseriaceae</taxon>
        <taxon>Neisseria</taxon>
    </lineage>
</organism>
<evidence type="ECO:0000313" key="1">
    <source>
        <dbReference type="EMBL" id="EFE50534.1"/>
    </source>
</evidence>
<protein>
    <submittedName>
        <fullName evidence="1">Uncharacterized protein</fullName>
    </submittedName>
</protein>
<reference evidence="1 2" key="1">
    <citation type="submission" date="2010-02" db="EMBL/GenBank/DDBJ databases">
        <authorList>
            <person name="Weinstock G."/>
            <person name="Sodergren E."/>
            <person name="Clifton S."/>
            <person name="Fulton L."/>
            <person name="Fulton B."/>
            <person name="Courtney L."/>
            <person name="Fronick C."/>
            <person name="Harrison M."/>
            <person name="Strong C."/>
            <person name="Farmer C."/>
            <person name="Delahaunty K."/>
            <person name="Markovic C."/>
            <person name="Hall O."/>
            <person name="Minx P."/>
            <person name="Tomlinson C."/>
            <person name="Mitreva M."/>
            <person name="Nelson J."/>
            <person name="Hou S."/>
            <person name="Wollam A."/>
            <person name="Pepin K.H."/>
            <person name="Johnson M."/>
            <person name="Bhonagiri V."/>
            <person name="Zhang X."/>
            <person name="Suruliraj S."/>
            <person name="Warren W."/>
            <person name="Chinwalla A."/>
            <person name="Mardis E.R."/>
            <person name="Wilson R.K."/>
        </authorList>
    </citation>
    <scope>NUCLEOTIDE SEQUENCE [LARGE SCALE GENOMIC DNA]</scope>
    <source>
        <strain evidence="1 2">ATCC 29315</strain>
    </source>
</reference>
<sequence length="55" mass="6460">MPCRCFFSFGFDAPATPLALPSRPRSSKNTLFFTHRLSQPQPFKYQHFRCFFATQ</sequence>
<proteinExistence type="predicted"/>
<dbReference type="EMBL" id="ADBF01000016">
    <property type="protein sequence ID" value="EFE50534.1"/>
    <property type="molecule type" value="Genomic_DNA"/>
</dbReference>
<accession>D4DNQ8</accession>
<dbReference type="Proteomes" id="UP000005536">
    <property type="component" value="Unassembled WGS sequence"/>
</dbReference>
<dbReference type="AlphaFoldDB" id="D4DNQ8"/>
<evidence type="ECO:0000313" key="2">
    <source>
        <dbReference type="Proteomes" id="UP000005536"/>
    </source>
</evidence>